<feature type="region of interest" description="Disordered" evidence="1">
    <location>
        <begin position="1"/>
        <end position="24"/>
    </location>
</feature>
<dbReference type="EMBL" id="RBXR01000001">
    <property type="protein sequence ID" value="RKT74173.1"/>
    <property type="molecule type" value="Genomic_DNA"/>
</dbReference>
<dbReference type="AlphaFoldDB" id="A0A495XNY0"/>
<feature type="compositionally biased region" description="Basic and acidic residues" evidence="1">
    <location>
        <begin position="54"/>
        <end position="74"/>
    </location>
</feature>
<protein>
    <submittedName>
        <fullName evidence="2">Uncharacterized protein</fullName>
    </submittedName>
</protein>
<gene>
    <name evidence="2" type="ORF">DFJ66_7516</name>
</gene>
<dbReference type="Proteomes" id="UP000272729">
    <property type="component" value="Unassembled WGS sequence"/>
</dbReference>
<sequence>MGVPAISRLDSEGGSAEMDSIQDPADEEFLERLRDFLGTPPDGFDDLTWTAVRDQVRRSPQPRDDERAGGDSAG</sequence>
<evidence type="ECO:0000256" key="1">
    <source>
        <dbReference type="SAM" id="MobiDB-lite"/>
    </source>
</evidence>
<keyword evidence="3" id="KW-1185">Reference proteome</keyword>
<evidence type="ECO:0000313" key="2">
    <source>
        <dbReference type="EMBL" id="RKT74173.1"/>
    </source>
</evidence>
<evidence type="ECO:0000313" key="3">
    <source>
        <dbReference type="Proteomes" id="UP000272729"/>
    </source>
</evidence>
<feature type="region of interest" description="Disordered" evidence="1">
    <location>
        <begin position="36"/>
        <end position="74"/>
    </location>
</feature>
<dbReference type="RefSeq" id="WP_147459457.1">
    <property type="nucleotide sequence ID" value="NZ_JBIUBA010000018.1"/>
</dbReference>
<proteinExistence type="predicted"/>
<reference evidence="2 3" key="1">
    <citation type="submission" date="2018-10" db="EMBL/GenBank/DDBJ databases">
        <title>Sequencing the genomes of 1000 actinobacteria strains.</title>
        <authorList>
            <person name="Klenk H.-P."/>
        </authorList>
    </citation>
    <scope>NUCLEOTIDE SEQUENCE [LARGE SCALE GENOMIC DNA]</scope>
    <source>
        <strain evidence="2 3">DSM 43911</strain>
    </source>
</reference>
<accession>A0A495XNY0</accession>
<name>A0A495XNY0_9PSEU</name>
<comment type="caution">
    <text evidence="2">The sequence shown here is derived from an EMBL/GenBank/DDBJ whole genome shotgun (WGS) entry which is preliminary data.</text>
</comment>
<organism evidence="2 3">
    <name type="scientific">Saccharothrix variisporea</name>
    <dbReference type="NCBI Taxonomy" id="543527"/>
    <lineage>
        <taxon>Bacteria</taxon>
        <taxon>Bacillati</taxon>
        <taxon>Actinomycetota</taxon>
        <taxon>Actinomycetes</taxon>
        <taxon>Pseudonocardiales</taxon>
        <taxon>Pseudonocardiaceae</taxon>
        <taxon>Saccharothrix</taxon>
    </lineage>
</organism>